<feature type="non-terminal residue" evidence="2">
    <location>
        <position position="1"/>
    </location>
</feature>
<organism evidence="2">
    <name type="scientific">marine sediment metagenome</name>
    <dbReference type="NCBI Taxonomy" id="412755"/>
    <lineage>
        <taxon>unclassified sequences</taxon>
        <taxon>metagenomes</taxon>
        <taxon>ecological metagenomes</taxon>
    </lineage>
</organism>
<accession>X1QRS5</accession>
<dbReference type="InterPro" id="IPR036291">
    <property type="entry name" value="NAD(P)-bd_dom_sf"/>
</dbReference>
<dbReference type="EMBL" id="BARV01039496">
    <property type="protein sequence ID" value="GAI57491.1"/>
    <property type="molecule type" value="Genomic_DNA"/>
</dbReference>
<dbReference type="AlphaFoldDB" id="X1QRS5"/>
<dbReference type="PANTHER" id="PTHR11011:SF45">
    <property type="entry name" value="FATTY ACYL-COA REDUCTASE CG8306-RELATED"/>
    <property type="match status" value="1"/>
</dbReference>
<dbReference type="PANTHER" id="PTHR11011">
    <property type="entry name" value="MALE STERILITY PROTEIN 2-RELATED"/>
    <property type="match status" value="1"/>
</dbReference>
<protein>
    <recommendedName>
        <fullName evidence="1">3-beta hydroxysteroid dehydrogenase/isomerase domain-containing protein</fullName>
    </recommendedName>
</protein>
<reference evidence="2" key="1">
    <citation type="journal article" date="2014" name="Front. Microbiol.">
        <title>High frequency of phylogenetically diverse reductive dehalogenase-homologous genes in deep subseafloor sedimentary metagenomes.</title>
        <authorList>
            <person name="Kawai M."/>
            <person name="Futagami T."/>
            <person name="Toyoda A."/>
            <person name="Takaki Y."/>
            <person name="Nishi S."/>
            <person name="Hori S."/>
            <person name="Arai W."/>
            <person name="Tsubouchi T."/>
            <person name="Morono Y."/>
            <person name="Uchiyama I."/>
            <person name="Ito T."/>
            <person name="Fujiyama A."/>
            <person name="Inagaki F."/>
            <person name="Takami H."/>
        </authorList>
    </citation>
    <scope>NUCLEOTIDE SEQUENCE</scope>
    <source>
        <strain evidence="2">Expedition CK06-06</strain>
    </source>
</reference>
<sequence>KGHKVYSLSRHPPAPSKNLIPLVGDILKLNLGLDEVPEDISAVHHLAAIHRLSEDKDGSIWQTNVEGTQNIIDFCLKHNIPHLYFTSTAYTQGRNVYERSKALCETMVRASEIPKVAIFKPPIIMATEEHFYPGHFSQFVALVIKIHQRAEIVRRKIEGTLRLPIIEPVFRLRANPEGKLNLVPI</sequence>
<dbReference type="InterPro" id="IPR002225">
    <property type="entry name" value="3Beta_OHSteriod_DH/Estase"/>
</dbReference>
<dbReference type="GO" id="GO:0016616">
    <property type="term" value="F:oxidoreductase activity, acting on the CH-OH group of donors, NAD or NADP as acceptor"/>
    <property type="evidence" value="ECO:0007669"/>
    <property type="project" value="InterPro"/>
</dbReference>
<feature type="non-terminal residue" evidence="2">
    <location>
        <position position="185"/>
    </location>
</feature>
<evidence type="ECO:0000259" key="1">
    <source>
        <dbReference type="Pfam" id="PF01073"/>
    </source>
</evidence>
<dbReference type="GO" id="GO:0006694">
    <property type="term" value="P:steroid biosynthetic process"/>
    <property type="evidence" value="ECO:0007669"/>
    <property type="project" value="InterPro"/>
</dbReference>
<dbReference type="SUPFAM" id="SSF51735">
    <property type="entry name" value="NAD(P)-binding Rossmann-fold domains"/>
    <property type="match status" value="1"/>
</dbReference>
<proteinExistence type="predicted"/>
<name>X1QRS5_9ZZZZ</name>
<dbReference type="GO" id="GO:0080019">
    <property type="term" value="F:alcohol-forming very long-chain fatty acyl-CoA reductase activity"/>
    <property type="evidence" value="ECO:0007669"/>
    <property type="project" value="InterPro"/>
</dbReference>
<evidence type="ECO:0000313" key="2">
    <source>
        <dbReference type="EMBL" id="GAI57491.1"/>
    </source>
</evidence>
<comment type="caution">
    <text evidence="2">The sequence shown here is derived from an EMBL/GenBank/DDBJ whole genome shotgun (WGS) entry which is preliminary data.</text>
</comment>
<dbReference type="InterPro" id="IPR026055">
    <property type="entry name" value="FAR"/>
</dbReference>
<feature type="domain" description="3-beta hydroxysteroid dehydrogenase/isomerase" evidence="1">
    <location>
        <begin position="21"/>
        <end position="98"/>
    </location>
</feature>
<dbReference type="Pfam" id="PF01073">
    <property type="entry name" value="3Beta_HSD"/>
    <property type="match status" value="1"/>
</dbReference>
<dbReference type="Gene3D" id="3.40.50.720">
    <property type="entry name" value="NAD(P)-binding Rossmann-like Domain"/>
    <property type="match status" value="1"/>
</dbReference>
<gene>
    <name evidence="2" type="ORF">S06H3_60525</name>
</gene>
<dbReference type="GO" id="GO:0035336">
    <property type="term" value="P:long-chain fatty-acyl-CoA metabolic process"/>
    <property type="evidence" value="ECO:0007669"/>
    <property type="project" value="TreeGrafter"/>
</dbReference>